<name>A0A1I0DUA5_9GAMM</name>
<dbReference type="PANTHER" id="PTHR39576:SF2">
    <property type="entry name" value="ATTACHING AND EFFACING PROTEIN HOMOLOG-RELATED"/>
    <property type="match status" value="1"/>
</dbReference>
<reference evidence="4" key="1">
    <citation type="submission" date="2016-10" db="EMBL/GenBank/DDBJ databases">
        <authorList>
            <person name="Varghese N."/>
            <person name="Submissions S."/>
        </authorList>
    </citation>
    <scope>NUCLEOTIDE SEQUENCE [LARGE SCALE GENOMIC DNA]</scope>
    <source>
        <strain evidence="4">DSM 18579</strain>
    </source>
</reference>
<sequence>MLYIFNTNHGRTVANIALASQLFQFIFIPIASAVEQTNEHATATVSNYAQTQAVNGLEAWLNQYGNSRIKTHYDFDAEKFDDSLIDMLFALKDNGSDVTFTQFGYRHYDNRNTVNLGLGYRQLDEHYLWGVNAFYDRDLTGQNDRVSLGGEY</sequence>
<dbReference type="Gene3D" id="2.40.160.160">
    <property type="entry name" value="Inverse autotransporter, beta-domain"/>
    <property type="match status" value="1"/>
</dbReference>
<accession>A0A1I0DUA5</accession>
<dbReference type="GO" id="GO:0009279">
    <property type="term" value="C:cell outer membrane"/>
    <property type="evidence" value="ECO:0007669"/>
    <property type="project" value="TreeGrafter"/>
</dbReference>
<evidence type="ECO:0000259" key="2">
    <source>
        <dbReference type="Pfam" id="PF11924"/>
    </source>
</evidence>
<proteinExistence type="inferred from homology"/>
<dbReference type="PANTHER" id="PTHR39576">
    <property type="entry name" value="ATTACHING AND EFFACING PROTEIN HOMOLOG-RELATED-RELATED"/>
    <property type="match status" value="1"/>
</dbReference>
<dbReference type="InterPro" id="IPR051715">
    <property type="entry name" value="Intimin-Invasin_domain"/>
</dbReference>
<dbReference type="STRING" id="1123402.SAMN02583745_02123"/>
<comment type="similarity">
    <text evidence="1">Belongs to the intimin/invasin family.</text>
</comment>
<evidence type="ECO:0000256" key="1">
    <source>
        <dbReference type="ARBA" id="ARBA00010116"/>
    </source>
</evidence>
<feature type="domain" description="Inverse autotransporter beta-domain" evidence="2">
    <location>
        <begin position="35"/>
        <end position="152"/>
    </location>
</feature>
<evidence type="ECO:0000313" key="3">
    <source>
        <dbReference type="EMBL" id="SET35810.1"/>
    </source>
</evidence>
<dbReference type="AlphaFoldDB" id="A0A1I0DUA5"/>
<organism evidence="3 4">
    <name type="scientific">Thorsellia anophelis DSM 18579</name>
    <dbReference type="NCBI Taxonomy" id="1123402"/>
    <lineage>
        <taxon>Bacteria</taxon>
        <taxon>Pseudomonadati</taxon>
        <taxon>Pseudomonadota</taxon>
        <taxon>Gammaproteobacteria</taxon>
        <taxon>Enterobacterales</taxon>
        <taxon>Thorselliaceae</taxon>
        <taxon>Thorsellia</taxon>
    </lineage>
</organism>
<dbReference type="Pfam" id="PF11924">
    <property type="entry name" value="IAT_beta"/>
    <property type="match status" value="1"/>
</dbReference>
<dbReference type="Proteomes" id="UP000242642">
    <property type="component" value="Unassembled WGS sequence"/>
</dbReference>
<gene>
    <name evidence="3" type="ORF">SAMN02583745_02123</name>
</gene>
<evidence type="ECO:0000313" key="4">
    <source>
        <dbReference type="Proteomes" id="UP000242642"/>
    </source>
</evidence>
<dbReference type="InterPro" id="IPR024519">
    <property type="entry name" value="IAT_beta"/>
</dbReference>
<dbReference type="InterPro" id="IPR038177">
    <property type="entry name" value="IAT_beta_sf"/>
</dbReference>
<feature type="non-terminal residue" evidence="3">
    <location>
        <position position="152"/>
    </location>
</feature>
<protein>
    <submittedName>
        <fullName evidence="3">Invasin beta-domain of outer membrane</fullName>
    </submittedName>
</protein>
<dbReference type="RefSeq" id="WP_177168647.1">
    <property type="nucleotide sequence ID" value="NZ_FOHV01000019.1"/>
</dbReference>
<dbReference type="EMBL" id="FOHV01000019">
    <property type="protein sequence ID" value="SET35810.1"/>
    <property type="molecule type" value="Genomic_DNA"/>
</dbReference>
<keyword evidence="4" id="KW-1185">Reference proteome</keyword>